<sequence>MRVKQAVLMLAAGIMTVGLAGCGQKTKDYDVYFFNSKSEIAESLDELAMEYEAETGKRVKTFTVGTTESAETMRSELKSRDYPTVFTSNAVAFEEWKSAGFAVGVDGIMNPELKALYEELPDTIKLQFDGEGNYGIPYNIEGYGLIADRRMIMDILGLDDIQTFQEDYAEAGYEEFQNMVVAMDAFIKGKPGQTFTLNGKPYAAAGGESGIAKNLNGVFSIAGAEKWTYGNHFGNYPISAVYKDIYDVRGADASKADQMLEPLVKSLQELDFLTRYAAGADGPVERGPRFINSTVTGYDQAVQTFAEGKAVFIKNGNWIYSNVAKISEDVAENLMMLPMKLNFDDSDITVEGLDIKQMNRSIPEFVSQYYVINAKATEQERKDAEDFVLWLNTSETGTDFIINRFAFVPFNADEHTKLDNPLSNELINYKLKGNLLANPFDAAPAAWGTEMYGKYLMEQLFINPEDWSEETLRDIAQECIDYWKSGMDEW</sequence>
<proteinExistence type="predicted"/>
<dbReference type="Pfam" id="PF13416">
    <property type="entry name" value="SBP_bac_8"/>
    <property type="match status" value="1"/>
</dbReference>
<dbReference type="PROSITE" id="PS51257">
    <property type="entry name" value="PROKAR_LIPOPROTEIN"/>
    <property type="match status" value="1"/>
</dbReference>
<organism evidence="2 3">
    <name type="scientific">Hungatella hathewayi WAL-18680</name>
    <dbReference type="NCBI Taxonomy" id="742737"/>
    <lineage>
        <taxon>Bacteria</taxon>
        <taxon>Bacillati</taxon>
        <taxon>Bacillota</taxon>
        <taxon>Clostridia</taxon>
        <taxon>Lachnospirales</taxon>
        <taxon>Lachnospiraceae</taxon>
        <taxon>Hungatella</taxon>
    </lineage>
</organism>
<evidence type="ECO:0000313" key="3">
    <source>
        <dbReference type="Proteomes" id="UP000005384"/>
    </source>
</evidence>
<evidence type="ECO:0000313" key="2">
    <source>
        <dbReference type="EMBL" id="EHI61213.1"/>
    </source>
</evidence>
<evidence type="ECO:0008006" key="4">
    <source>
        <dbReference type="Google" id="ProtNLM"/>
    </source>
</evidence>
<comment type="caution">
    <text evidence="2">The sequence shown here is derived from an EMBL/GenBank/DDBJ whole genome shotgun (WGS) entry which is preliminary data.</text>
</comment>
<dbReference type="HOGENOM" id="CLU_543943_0_0_9"/>
<dbReference type="SUPFAM" id="SSF53850">
    <property type="entry name" value="Periplasmic binding protein-like II"/>
    <property type="match status" value="1"/>
</dbReference>
<keyword evidence="3" id="KW-1185">Reference proteome</keyword>
<feature type="chain" id="PRO_5039660774" description="DUF3502 domain-containing protein" evidence="1">
    <location>
        <begin position="21"/>
        <end position="490"/>
    </location>
</feature>
<evidence type="ECO:0000256" key="1">
    <source>
        <dbReference type="SAM" id="SignalP"/>
    </source>
</evidence>
<accession>G5IBA6</accession>
<dbReference type="EMBL" id="ADLN01000006">
    <property type="protein sequence ID" value="EHI61213.1"/>
    <property type="molecule type" value="Genomic_DNA"/>
</dbReference>
<dbReference type="Gene3D" id="3.40.190.10">
    <property type="entry name" value="Periplasmic binding protein-like II"/>
    <property type="match status" value="3"/>
</dbReference>
<dbReference type="RefSeq" id="WP_006778814.1">
    <property type="nucleotide sequence ID" value="NZ_CP040506.1"/>
</dbReference>
<reference evidence="2 3" key="1">
    <citation type="submission" date="2011-08" db="EMBL/GenBank/DDBJ databases">
        <title>The Genome Sequence of Clostridium hathewayi WAL-18680.</title>
        <authorList>
            <consortium name="The Broad Institute Genome Sequencing Platform"/>
            <person name="Earl A."/>
            <person name="Ward D."/>
            <person name="Feldgarden M."/>
            <person name="Gevers D."/>
            <person name="Finegold S.M."/>
            <person name="Summanen P.H."/>
            <person name="Molitoris D.R."/>
            <person name="Song M."/>
            <person name="Daigneault M."/>
            <person name="Allen-Vercoe E."/>
            <person name="Young S.K."/>
            <person name="Zeng Q."/>
            <person name="Gargeya S."/>
            <person name="Fitzgerald M."/>
            <person name="Haas B."/>
            <person name="Abouelleil A."/>
            <person name="Alvarado L."/>
            <person name="Arachchi H.M."/>
            <person name="Berlin A."/>
            <person name="Brown A."/>
            <person name="Chapman S.B."/>
            <person name="Chen Z."/>
            <person name="Dunbar C."/>
            <person name="Freedman E."/>
            <person name="Gearin G."/>
            <person name="Gellesch M."/>
            <person name="Goldberg J."/>
            <person name="Griggs A."/>
            <person name="Gujja S."/>
            <person name="Heiman D."/>
            <person name="Howarth C."/>
            <person name="Larson L."/>
            <person name="Lui A."/>
            <person name="MacDonald P.J.P."/>
            <person name="Montmayeur A."/>
            <person name="Murphy C."/>
            <person name="Neiman D."/>
            <person name="Pearson M."/>
            <person name="Priest M."/>
            <person name="Roberts A."/>
            <person name="Saif S."/>
            <person name="Shea T."/>
            <person name="Shenoy N."/>
            <person name="Sisk P."/>
            <person name="Stolte C."/>
            <person name="Sykes S."/>
            <person name="Wortman J."/>
            <person name="Nusbaum C."/>
            <person name="Birren B."/>
        </authorList>
    </citation>
    <scope>NUCLEOTIDE SEQUENCE [LARGE SCALE GENOMIC DNA]</scope>
    <source>
        <strain evidence="2 3">WAL-18680</strain>
    </source>
</reference>
<feature type="signal peptide" evidence="1">
    <location>
        <begin position="1"/>
        <end position="20"/>
    </location>
</feature>
<dbReference type="AlphaFoldDB" id="G5IBA6"/>
<gene>
    <name evidence="2" type="ORF">HMPREF9473_00828</name>
</gene>
<name>G5IBA6_9FIRM</name>
<keyword evidence="1" id="KW-0732">Signal</keyword>
<dbReference type="InterPro" id="IPR006059">
    <property type="entry name" value="SBP"/>
</dbReference>
<dbReference type="OrthoDB" id="9763054at2"/>
<protein>
    <recommendedName>
        <fullName evidence="4">DUF3502 domain-containing protein</fullName>
    </recommendedName>
</protein>
<dbReference type="Proteomes" id="UP000005384">
    <property type="component" value="Unassembled WGS sequence"/>
</dbReference>
<dbReference type="PATRIC" id="fig|742737.3.peg.823"/>